<evidence type="ECO:0000259" key="6">
    <source>
        <dbReference type="Pfam" id="PF00389"/>
    </source>
</evidence>
<dbReference type="InterPro" id="IPR036291">
    <property type="entry name" value="NAD(P)-bd_dom_sf"/>
</dbReference>
<dbReference type="Proteomes" id="UP000620366">
    <property type="component" value="Unassembled WGS sequence"/>
</dbReference>
<comment type="similarity">
    <text evidence="1 5">Belongs to the D-isomer specific 2-hydroxyacid dehydrogenase family.</text>
</comment>
<dbReference type="InterPro" id="IPR050857">
    <property type="entry name" value="D-2-hydroxyacid_DH"/>
</dbReference>
<proteinExistence type="inferred from homology"/>
<dbReference type="SUPFAM" id="SSF51735">
    <property type="entry name" value="NAD(P)-binding Rossmann-fold domains"/>
    <property type="match status" value="1"/>
</dbReference>
<dbReference type="EMBL" id="JACRSP010000001">
    <property type="protein sequence ID" value="MBC8535132.1"/>
    <property type="molecule type" value="Genomic_DNA"/>
</dbReference>
<feature type="domain" description="D-isomer specific 2-hydroxyacid dehydrogenase NAD-binding" evidence="7">
    <location>
        <begin position="115"/>
        <end position="287"/>
    </location>
</feature>
<dbReference type="GO" id="GO:0016616">
    <property type="term" value="F:oxidoreductase activity, acting on the CH-OH group of donors, NAD or NADP as acceptor"/>
    <property type="evidence" value="ECO:0007669"/>
    <property type="project" value="InterPro"/>
</dbReference>
<evidence type="ECO:0000313" key="9">
    <source>
        <dbReference type="Proteomes" id="UP000620366"/>
    </source>
</evidence>
<evidence type="ECO:0000256" key="3">
    <source>
        <dbReference type="ARBA" id="ARBA00023002"/>
    </source>
</evidence>
<evidence type="ECO:0000256" key="5">
    <source>
        <dbReference type="RuleBase" id="RU003719"/>
    </source>
</evidence>
<name>A0A926DC32_9FIRM</name>
<dbReference type="GO" id="GO:0008652">
    <property type="term" value="P:amino acid biosynthetic process"/>
    <property type="evidence" value="ECO:0007669"/>
    <property type="project" value="UniProtKB-KW"/>
</dbReference>
<dbReference type="PROSITE" id="PS00670">
    <property type="entry name" value="D_2_HYDROXYACID_DH_2"/>
    <property type="match status" value="1"/>
</dbReference>
<dbReference type="CDD" id="cd12172">
    <property type="entry name" value="PGDH_like_2"/>
    <property type="match status" value="1"/>
</dbReference>
<dbReference type="PROSITE" id="PS00671">
    <property type="entry name" value="D_2_HYDROXYACID_DH_3"/>
    <property type="match status" value="1"/>
</dbReference>
<dbReference type="AlphaFoldDB" id="A0A926DC32"/>
<keyword evidence="2" id="KW-0028">Amino-acid biosynthesis</keyword>
<comment type="caution">
    <text evidence="8">The sequence shown here is derived from an EMBL/GenBank/DDBJ whole genome shotgun (WGS) entry which is preliminary data.</text>
</comment>
<keyword evidence="4" id="KW-0520">NAD</keyword>
<accession>A0A926DC32</accession>
<feature type="domain" description="D-isomer specific 2-hydroxyacid dehydrogenase catalytic" evidence="6">
    <location>
        <begin position="27"/>
        <end position="307"/>
    </location>
</feature>
<dbReference type="Pfam" id="PF02826">
    <property type="entry name" value="2-Hacid_dh_C"/>
    <property type="match status" value="1"/>
</dbReference>
<dbReference type="InterPro" id="IPR006139">
    <property type="entry name" value="D-isomer_2_OHA_DH_cat_dom"/>
</dbReference>
<reference evidence="8" key="1">
    <citation type="submission" date="2020-08" db="EMBL/GenBank/DDBJ databases">
        <title>Genome public.</title>
        <authorList>
            <person name="Liu C."/>
            <person name="Sun Q."/>
        </authorList>
    </citation>
    <scope>NUCLEOTIDE SEQUENCE</scope>
    <source>
        <strain evidence="8">BX7</strain>
    </source>
</reference>
<evidence type="ECO:0000313" key="8">
    <source>
        <dbReference type="EMBL" id="MBC8535132.1"/>
    </source>
</evidence>
<evidence type="ECO:0000256" key="2">
    <source>
        <dbReference type="ARBA" id="ARBA00022605"/>
    </source>
</evidence>
<organism evidence="8 9">
    <name type="scientific">Feifania hominis</name>
    <dbReference type="NCBI Taxonomy" id="2763660"/>
    <lineage>
        <taxon>Bacteria</taxon>
        <taxon>Bacillati</taxon>
        <taxon>Bacillota</taxon>
        <taxon>Clostridia</taxon>
        <taxon>Eubacteriales</taxon>
        <taxon>Feifaniaceae</taxon>
        <taxon>Feifania</taxon>
    </lineage>
</organism>
<protein>
    <submittedName>
        <fullName evidence="8">Phosphoglycerate dehydrogenase</fullName>
    </submittedName>
</protein>
<dbReference type="Pfam" id="PF00389">
    <property type="entry name" value="2-Hacid_dh"/>
    <property type="match status" value="1"/>
</dbReference>
<dbReference type="FunFam" id="3.40.50.720:FF:000203">
    <property type="entry name" value="D-3-phosphoglycerate dehydrogenase (SerA)"/>
    <property type="match status" value="1"/>
</dbReference>
<keyword evidence="9" id="KW-1185">Reference proteome</keyword>
<sequence>MATVGKILITPRSFAKTDDTPKRLLMEAGYELICNPAGSILTREQMQELIEDADGVIIGVDPLDREIISAGRKLRAIAKYGVGTDNIDLAFARERGIPVSVTAGANSNAVADYAFALILACARQLTQINEMCHRKNWGKVVTGDVYGKTIGIIGLGAIGKGVARRARGFDMTVLAYDALWDEAYAEENGIVRAQLEEIYRESDFISLHIPLTPQTENLIDEEAFKMMKKGAVLVNTARGGLVDETALIQALHDGTLSAAGIDAFAQEPPDCEKLYSLPNLIMGSHCGASTRGAAEQMSRMAAENILRDLSR</sequence>
<evidence type="ECO:0000259" key="7">
    <source>
        <dbReference type="Pfam" id="PF02826"/>
    </source>
</evidence>
<keyword evidence="3 5" id="KW-0560">Oxidoreductase</keyword>
<dbReference type="SUPFAM" id="SSF52283">
    <property type="entry name" value="Formate/glycerate dehydrogenase catalytic domain-like"/>
    <property type="match status" value="1"/>
</dbReference>
<evidence type="ECO:0000256" key="4">
    <source>
        <dbReference type="ARBA" id="ARBA00023027"/>
    </source>
</evidence>
<evidence type="ECO:0000256" key="1">
    <source>
        <dbReference type="ARBA" id="ARBA00005854"/>
    </source>
</evidence>
<dbReference type="GO" id="GO:0051287">
    <property type="term" value="F:NAD binding"/>
    <property type="evidence" value="ECO:0007669"/>
    <property type="project" value="InterPro"/>
</dbReference>
<dbReference type="InterPro" id="IPR006140">
    <property type="entry name" value="D-isomer_DH_NAD-bd"/>
</dbReference>
<dbReference type="PANTHER" id="PTHR42789:SF1">
    <property type="entry name" value="D-ISOMER SPECIFIC 2-HYDROXYACID DEHYDROGENASE FAMILY PROTEIN (AFU_ORTHOLOGUE AFUA_6G10090)"/>
    <property type="match status" value="1"/>
</dbReference>
<gene>
    <name evidence="8" type="ORF">H8695_00275</name>
</gene>
<dbReference type="InterPro" id="IPR029752">
    <property type="entry name" value="D-isomer_DH_CS1"/>
</dbReference>
<dbReference type="InterPro" id="IPR029753">
    <property type="entry name" value="D-isomer_DH_CS"/>
</dbReference>
<dbReference type="Gene3D" id="3.40.50.720">
    <property type="entry name" value="NAD(P)-binding Rossmann-like Domain"/>
    <property type="match status" value="2"/>
</dbReference>
<dbReference type="PANTHER" id="PTHR42789">
    <property type="entry name" value="D-ISOMER SPECIFIC 2-HYDROXYACID DEHYDROGENASE FAMILY PROTEIN (AFU_ORTHOLOGUE AFUA_6G10090)"/>
    <property type="match status" value="1"/>
</dbReference>
<dbReference type="PROSITE" id="PS00065">
    <property type="entry name" value="D_2_HYDROXYACID_DH_1"/>
    <property type="match status" value="1"/>
</dbReference>